<dbReference type="AlphaFoldDB" id="A0A9J6F991"/>
<evidence type="ECO:0000256" key="8">
    <source>
        <dbReference type="ARBA" id="ARBA00022848"/>
    </source>
</evidence>
<comment type="cofactor">
    <cofactor evidence="1 14">
        <name>heme</name>
        <dbReference type="ChEBI" id="CHEBI:30413"/>
    </cofactor>
</comment>
<feature type="binding site" description="axial binding residue" evidence="14">
    <location>
        <position position="445"/>
    </location>
    <ligand>
        <name>heme</name>
        <dbReference type="ChEBI" id="CHEBI:30413"/>
    </ligand>
    <ligandPart>
        <name>Fe</name>
        <dbReference type="ChEBI" id="CHEBI:18248"/>
    </ligandPart>
</feature>
<evidence type="ECO:0000256" key="16">
    <source>
        <dbReference type="SAM" id="Phobius"/>
    </source>
</evidence>
<evidence type="ECO:0000313" key="18">
    <source>
        <dbReference type="Proteomes" id="UP000821866"/>
    </source>
</evidence>
<evidence type="ECO:0000256" key="12">
    <source>
        <dbReference type="ARBA" id="ARBA00023136"/>
    </source>
</evidence>
<comment type="function">
    <text evidence="13">Cytochromes P450 are a group of heme-thiolate monooxygenases. They oxidize a variety of structurally unrelated compounds, including steroids, fatty acids, and xenobiotics.</text>
</comment>
<keyword evidence="18" id="KW-1185">Reference proteome</keyword>
<dbReference type="SUPFAM" id="SSF48264">
    <property type="entry name" value="Cytochrome P450"/>
    <property type="match status" value="1"/>
</dbReference>
<dbReference type="GO" id="GO:0020037">
    <property type="term" value="F:heme binding"/>
    <property type="evidence" value="ECO:0007669"/>
    <property type="project" value="InterPro"/>
</dbReference>
<evidence type="ECO:0000256" key="3">
    <source>
        <dbReference type="ARBA" id="ARBA00004406"/>
    </source>
</evidence>
<dbReference type="Proteomes" id="UP000821866">
    <property type="component" value="Chromosome 1"/>
</dbReference>
<gene>
    <name evidence="17" type="ORF">HPB51_025745</name>
</gene>
<keyword evidence="16" id="KW-0812">Transmembrane</keyword>
<dbReference type="PRINTS" id="PR00463">
    <property type="entry name" value="EP450I"/>
</dbReference>
<evidence type="ECO:0000313" key="17">
    <source>
        <dbReference type="EMBL" id="KAH8042763.1"/>
    </source>
</evidence>
<keyword evidence="11 15" id="KW-0503">Monooxygenase</keyword>
<dbReference type="Gene3D" id="1.10.630.10">
    <property type="entry name" value="Cytochrome P450"/>
    <property type="match status" value="1"/>
</dbReference>
<comment type="caution">
    <text evidence="17">The sequence shown here is derived from an EMBL/GenBank/DDBJ whole genome shotgun (WGS) entry which is preliminary data.</text>
</comment>
<evidence type="ECO:0000256" key="11">
    <source>
        <dbReference type="ARBA" id="ARBA00023033"/>
    </source>
</evidence>
<reference evidence="17" key="2">
    <citation type="submission" date="2021-09" db="EMBL/GenBank/DDBJ databases">
        <authorList>
            <person name="Jia N."/>
            <person name="Wang J."/>
            <person name="Shi W."/>
            <person name="Du L."/>
            <person name="Sun Y."/>
            <person name="Zhan W."/>
            <person name="Jiang J."/>
            <person name="Wang Q."/>
            <person name="Zhang B."/>
            <person name="Ji P."/>
            <person name="Sakyi L.B."/>
            <person name="Cui X."/>
            <person name="Yuan T."/>
            <person name="Jiang B."/>
            <person name="Yang W."/>
            <person name="Lam T.T.-Y."/>
            <person name="Chang Q."/>
            <person name="Ding S."/>
            <person name="Wang X."/>
            <person name="Zhu J."/>
            <person name="Ruan X."/>
            <person name="Zhao L."/>
            <person name="Wei J."/>
            <person name="Que T."/>
            <person name="Du C."/>
            <person name="Cheng J."/>
            <person name="Dai P."/>
            <person name="Han X."/>
            <person name="Huang E."/>
            <person name="Gao Y."/>
            <person name="Liu J."/>
            <person name="Shao H."/>
            <person name="Ye R."/>
            <person name="Li L."/>
            <person name="Wei W."/>
            <person name="Wang X."/>
            <person name="Wang C."/>
            <person name="Huo Q."/>
            <person name="Li W."/>
            <person name="Guo W."/>
            <person name="Chen H."/>
            <person name="Chen S."/>
            <person name="Zhou L."/>
            <person name="Zhou L."/>
            <person name="Ni X."/>
            <person name="Tian J."/>
            <person name="Zhou Y."/>
            <person name="Sheng Y."/>
            <person name="Liu T."/>
            <person name="Pan Y."/>
            <person name="Xia L."/>
            <person name="Li J."/>
            <person name="Zhao F."/>
            <person name="Cao W."/>
        </authorList>
    </citation>
    <scope>NUCLEOTIDE SEQUENCE</scope>
    <source>
        <strain evidence="17">Rmic-2018</strain>
        <tissue evidence="17">Larvae</tissue>
    </source>
</reference>
<keyword evidence="8" id="KW-0492">Microsome</keyword>
<dbReference type="PROSITE" id="PS00086">
    <property type="entry name" value="CYTOCHROME_P450"/>
    <property type="match status" value="1"/>
</dbReference>
<organism evidence="17 18">
    <name type="scientific">Rhipicephalus microplus</name>
    <name type="common">Cattle tick</name>
    <name type="synonym">Boophilus microplus</name>
    <dbReference type="NCBI Taxonomy" id="6941"/>
    <lineage>
        <taxon>Eukaryota</taxon>
        <taxon>Metazoa</taxon>
        <taxon>Ecdysozoa</taxon>
        <taxon>Arthropoda</taxon>
        <taxon>Chelicerata</taxon>
        <taxon>Arachnida</taxon>
        <taxon>Acari</taxon>
        <taxon>Parasitiformes</taxon>
        <taxon>Ixodida</taxon>
        <taxon>Ixodoidea</taxon>
        <taxon>Ixodidae</taxon>
        <taxon>Rhipicephalinae</taxon>
        <taxon>Rhipicephalus</taxon>
        <taxon>Boophilus</taxon>
    </lineage>
</organism>
<dbReference type="Pfam" id="PF00067">
    <property type="entry name" value="p450"/>
    <property type="match status" value="1"/>
</dbReference>
<proteinExistence type="inferred from homology"/>
<keyword evidence="6 14" id="KW-0479">Metal-binding</keyword>
<dbReference type="InterPro" id="IPR017972">
    <property type="entry name" value="Cyt_P450_CS"/>
</dbReference>
<dbReference type="FunFam" id="1.10.630.10:FF:000042">
    <property type="entry name" value="Cytochrome P450"/>
    <property type="match status" value="1"/>
</dbReference>
<dbReference type="VEuPathDB" id="VectorBase:LOC119174000"/>
<evidence type="ECO:0000256" key="5">
    <source>
        <dbReference type="ARBA" id="ARBA00022617"/>
    </source>
</evidence>
<dbReference type="OMA" id="FDWEASS"/>
<dbReference type="OrthoDB" id="2789670at2759"/>
<keyword evidence="16" id="KW-1133">Transmembrane helix</keyword>
<keyword evidence="9 15" id="KW-0560">Oxidoreductase</keyword>
<evidence type="ECO:0000256" key="6">
    <source>
        <dbReference type="ARBA" id="ARBA00022723"/>
    </source>
</evidence>
<accession>A0A9J6F991</accession>
<evidence type="ECO:0000256" key="2">
    <source>
        <dbReference type="ARBA" id="ARBA00004174"/>
    </source>
</evidence>
<evidence type="ECO:0000256" key="10">
    <source>
        <dbReference type="ARBA" id="ARBA00023004"/>
    </source>
</evidence>
<dbReference type="InterPro" id="IPR001128">
    <property type="entry name" value="Cyt_P450"/>
</dbReference>
<evidence type="ECO:0000256" key="1">
    <source>
        <dbReference type="ARBA" id="ARBA00001971"/>
    </source>
</evidence>
<dbReference type="GO" id="GO:0005506">
    <property type="term" value="F:iron ion binding"/>
    <property type="evidence" value="ECO:0007669"/>
    <property type="project" value="InterPro"/>
</dbReference>
<dbReference type="InterPro" id="IPR002401">
    <property type="entry name" value="Cyt_P450_E_grp-I"/>
</dbReference>
<dbReference type="PANTHER" id="PTHR24302">
    <property type="entry name" value="CYTOCHROME P450 FAMILY 3"/>
    <property type="match status" value="1"/>
</dbReference>
<dbReference type="PANTHER" id="PTHR24302:SF15">
    <property type="entry name" value="FATTY-ACID PEROXYGENASE"/>
    <property type="match status" value="1"/>
</dbReference>
<feature type="transmembrane region" description="Helical" evidence="16">
    <location>
        <begin position="303"/>
        <end position="325"/>
    </location>
</feature>
<keyword evidence="10 14" id="KW-0408">Iron</keyword>
<dbReference type="GO" id="GO:0016705">
    <property type="term" value="F:oxidoreductase activity, acting on paired donors, with incorporation or reduction of molecular oxygen"/>
    <property type="evidence" value="ECO:0007669"/>
    <property type="project" value="InterPro"/>
</dbReference>
<protein>
    <recommendedName>
        <fullName evidence="19">Cytochrome</fullName>
    </recommendedName>
</protein>
<dbReference type="InterPro" id="IPR050705">
    <property type="entry name" value="Cytochrome_P450_3A"/>
</dbReference>
<evidence type="ECO:0008006" key="19">
    <source>
        <dbReference type="Google" id="ProtNLM"/>
    </source>
</evidence>
<dbReference type="PRINTS" id="PR00385">
    <property type="entry name" value="P450"/>
</dbReference>
<keyword evidence="12 16" id="KW-0472">Membrane</keyword>
<dbReference type="EMBL" id="JABSTU010000001">
    <property type="protein sequence ID" value="KAH8042763.1"/>
    <property type="molecule type" value="Genomic_DNA"/>
</dbReference>
<feature type="transmembrane region" description="Helical" evidence="16">
    <location>
        <begin position="6"/>
        <end position="24"/>
    </location>
</feature>
<evidence type="ECO:0000256" key="15">
    <source>
        <dbReference type="RuleBase" id="RU000461"/>
    </source>
</evidence>
<dbReference type="InterPro" id="IPR036396">
    <property type="entry name" value="Cyt_P450_sf"/>
</dbReference>
<evidence type="ECO:0000256" key="13">
    <source>
        <dbReference type="ARBA" id="ARBA00043906"/>
    </source>
</evidence>
<keyword evidence="7" id="KW-0256">Endoplasmic reticulum</keyword>
<dbReference type="GO" id="GO:0005789">
    <property type="term" value="C:endoplasmic reticulum membrane"/>
    <property type="evidence" value="ECO:0007669"/>
    <property type="project" value="UniProtKB-SubCell"/>
</dbReference>
<dbReference type="GO" id="GO:0008395">
    <property type="term" value="F:steroid hydroxylase activity"/>
    <property type="evidence" value="ECO:0007669"/>
    <property type="project" value="TreeGrafter"/>
</dbReference>
<evidence type="ECO:0000256" key="4">
    <source>
        <dbReference type="ARBA" id="ARBA00010617"/>
    </source>
</evidence>
<name>A0A9J6F991_RHIMP</name>
<reference evidence="17" key="1">
    <citation type="journal article" date="2020" name="Cell">
        <title>Large-Scale Comparative Analyses of Tick Genomes Elucidate Their Genetic Diversity and Vector Capacities.</title>
        <authorList>
            <consortium name="Tick Genome and Microbiome Consortium (TIGMIC)"/>
            <person name="Jia N."/>
            <person name="Wang J."/>
            <person name="Shi W."/>
            <person name="Du L."/>
            <person name="Sun Y."/>
            <person name="Zhan W."/>
            <person name="Jiang J.F."/>
            <person name="Wang Q."/>
            <person name="Zhang B."/>
            <person name="Ji P."/>
            <person name="Bell-Sakyi L."/>
            <person name="Cui X.M."/>
            <person name="Yuan T.T."/>
            <person name="Jiang B.G."/>
            <person name="Yang W.F."/>
            <person name="Lam T.T."/>
            <person name="Chang Q.C."/>
            <person name="Ding S.J."/>
            <person name="Wang X.J."/>
            <person name="Zhu J.G."/>
            <person name="Ruan X.D."/>
            <person name="Zhao L."/>
            <person name="Wei J.T."/>
            <person name="Ye R.Z."/>
            <person name="Que T.C."/>
            <person name="Du C.H."/>
            <person name="Zhou Y.H."/>
            <person name="Cheng J.X."/>
            <person name="Dai P.F."/>
            <person name="Guo W.B."/>
            <person name="Han X.H."/>
            <person name="Huang E.J."/>
            <person name="Li L.F."/>
            <person name="Wei W."/>
            <person name="Gao Y.C."/>
            <person name="Liu J.Z."/>
            <person name="Shao H.Z."/>
            <person name="Wang X."/>
            <person name="Wang C.C."/>
            <person name="Yang T.C."/>
            <person name="Huo Q.B."/>
            <person name="Li W."/>
            <person name="Chen H.Y."/>
            <person name="Chen S.E."/>
            <person name="Zhou L.G."/>
            <person name="Ni X.B."/>
            <person name="Tian J.H."/>
            <person name="Sheng Y."/>
            <person name="Liu T."/>
            <person name="Pan Y.S."/>
            <person name="Xia L.Y."/>
            <person name="Li J."/>
            <person name="Zhao F."/>
            <person name="Cao W.C."/>
        </authorList>
    </citation>
    <scope>NUCLEOTIDE SEQUENCE</scope>
    <source>
        <strain evidence="17">Rmic-2018</strain>
    </source>
</reference>
<evidence type="ECO:0000256" key="9">
    <source>
        <dbReference type="ARBA" id="ARBA00023002"/>
    </source>
</evidence>
<comment type="similarity">
    <text evidence="4 15">Belongs to the cytochrome P450 family.</text>
</comment>
<evidence type="ECO:0000256" key="7">
    <source>
        <dbReference type="ARBA" id="ARBA00022824"/>
    </source>
</evidence>
<keyword evidence="5 14" id="KW-0349">Heme</keyword>
<evidence type="ECO:0000256" key="14">
    <source>
        <dbReference type="PIRSR" id="PIRSR602401-1"/>
    </source>
</evidence>
<sequence length="505" mass="57357">MEWTMLHVFTAVLALLASLLFWWVRRKYTFWNGKGVPHLTFWQYLGFCVDIYTKPLSSVIISDYKRYGRMYGSYQGTRPTLVVSDPDVLREIMVSKFKDFSDRTEAQRVSSEVWRKSIMNMSGDQWKKARNVFTPALTSTRLKTIAMKINAVAERTASRVAEAAAQDKPVNVSKLMEHTSLDTTAALNYSVDIDSENDKDHPLLKCLSALLSDTAGWNILLMLFMPDLYKKLQPDWPPKSSTDLFKVFVSHLMEERKANNRKEDDFLQVFMDADFEWEVSADGKKEEGEKKGMTLEEITAQGIVFFLAGVESVSTTLILTAYYLALHPEYQTSVLTEVDKAAGPKGEFTYESLQELPCLEACIKEALRLSASESMIFRQCTEETTVAGIDFKPGMCVHVPSAAIHLDPEYFPEPEKFNPERFLSENKDSVKPFTFMPFGNGPRNCVGMRLGMLQVKTTLACLLRRVRLEACSETMQPLKFKPRQLLQVTDGPIILRAVPRDTPTS</sequence>
<comment type="subcellular location">
    <subcellularLocation>
        <location evidence="3">Endoplasmic reticulum membrane</location>
        <topology evidence="3">Peripheral membrane protein</topology>
    </subcellularLocation>
    <subcellularLocation>
        <location evidence="2">Microsome membrane</location>
        <topology evidence="2">Peripheral membrane protein</topology>
    </subcellularLocation>
</comment>